<feature type="domain" description="Pyrroline-5-carboxylate reductase catalytic N-terminal" evidence="1">
    <location>
        <begin position="51"/>
        <end position="105"/>
    </location>
</feature>
<organism evidence="2 3">
    <name type="scientific">Bacillus safensis</name>
    <dbReference type="NCBI Taxonomy" id="561879"/>
    <lineage>
        <taxon>Bacteria</taxon>
        <taxon>Bacillati</taxon>
        <taxon>Bacillota</taxon>
        <taxon>Bacilli</taxon>
        <taxon>Bacillales</taxon>
        <taxon>Bacillaceae</taxon>
        <taxon>Bacillus</taxon>
    </lineage>
</organism>
<dbReference type="Pfam" id="PF03807">
    <property type="entry name" value="F420_oxidored"/>
    <property type="match status" value="1"/>
</dbReference>
<sequence length="109" mass="12372">MQQAAGHAFGTFEKRWLFLDTISHHVTITNVRKTRTKKRTRERINIIDQKKVAFIGAGSMAEGMIAGIVRSGQMPLGQIYATNRQNQLRLNELTKRYGIQTAAMDSFSF</sequence>
<accession>A0A5S9MAS5</accession>
<dbReference type="EMBL" id="AP021906">
    <property type="protein sequence ID" value="BBP90008.1"/>
    <property type="molecule type" value="Genomic_DNA"/>
</dbReference>
<evidence type="ECO:0000313" key="2">
    <source>
        <dbReference type="EMBL" id="BBP90008.1"/>
    </source>
</evidence>
<name>A0A5S9MAS5_BACIA</name>
<reference evidence="2 3" key="1">
    <citation type="submission" date="2019-12" db="EMBL/GenBank/DDBJ databases">
        <title>Full genome sequence of a Bacillus safensis strain isolated from commercially available natto in Indonesia.</title>
        <authorList>
            <person name="Yoshida M."/>
            <person name="Uomi M."/>
            <person name="Waturangi D."/>
            <person name="Ekaputri J.J."/>
            <person name="Setiamarga D.H.E."/>
        </authorList>
    </citation>
    <scope>NUCLEOTIDE SEQUENCE [LARGE SCALE GENOMIC DNA]</scope>
    <source>
        <strain evidence="2 3">IDN1</strain>
    </source>
</reference>
<dbReference type="Proteomes" id="UP000464658">
    <property type="component" value="Chromosome"/>
</dbReference>
<dbReference type="Gene3D" id="3.40.50.720">
    <property type="entry name" value="NAD(P)-binding Rossmann-like Domain"/>
    <property type="match status" value="1"/>
</dbReference>
<dbReference type="SUPFAM" id="SSF51735">
    <property type="entry name" value="NAD(P)-binding Rossmann-fold domains"/>
    <property type="match status" value="1"/>
</dbReference>
<protein>
    <recommendedName>
        <fullName evidence="1">Pyrroline-5-carboxylate reductase catalytic N-terminal domain-containing protein</fullName>
    </recommendedName>
</protein>
<evidence type="ECO:0000313" key="3">
    <source>
        <dbReference type="Proteomes" id="UP000464658"/>
    </source>
</evidence>
<dbReference type="InterPro" id="IPR028939">
    <property type="entry name" value="P5C_Rdtase_cat_N"/>
</dbReference>
<evidence type="ECO:0000259" key="1">
    <source>
        <dbReference type="Pfam" id="PF03807"/>
    </source>
</evidence>
<gene>
    <name evidence="2" type="ORF">BsIDN1_36260</name>
</gene>
<dbReference type="InterPro" id="IPR036291">
    <property type="entry name" value="NAD(P)-bd_dom_sf"/>
</dbReference>
<dbReference type="AlphaFoldDB" id="A0A5S9MAS5"/>
<proteinExistence type="predicted"/>